<organism evidence="4">
    <name type="scientific">uncultured Thermobifida sp</name>
    <dbReference type="NCBI Taxonomy" id="671178"/>
    <lineage>
        <taxon>Bacteria</taxon>
        <taxon>Bacillati</taxon>
        <taxon>Actinomycetota</taxon>
        <taxon>Actinomycetes</taxon>
        <taxon>Streptosporangiales</taxon>
        <taxon>Nocardiopsidaceae</taxon>
        <taxon>Thermobifida</taxon>
        <taxon>environmental samples</taxon>
    </lineage>
</organism>
<dbReference type="Pfam" id="PF00905">
    <property type="entry name" value="Transpeptidase"/>
    <property type="match status" value="1"/>
</dbReference>
<feature type="non-terminal residue" evidence="4">
    <location>
        <position position="168"/>
    </location>
</feature>
<keyword evidence="2" id="KW-0808">Transferase</keyword>
<protein>
    <submittedName>
        <fullName evidence="4">CAZy families GT51 protein</fullName>
    </submittedName>
</protein>
<evidence type="ECO:0000259" key="3">
    <source>
        <dbReference type="Pfam" id="PF00905"/>
    </source>
</evidence>
<reference evidence="4" key="1">
    <citation type="journal article" date="2013" name="Environ. Microbiol.">
        <title>Seasonally variable intestinal metagenomes of the red palm weevil (Rhynchophorus ferrugineus).</title>
        <authorList>
            <person name="Jia S."/>
            <person name="Zhang X."/>
            <person name="Zhang G."/>
            <person name="Yin A."/>
            <person name="Zhang S."/>
            <person name="Li F."/>
            <person name="Wang L."/>
            <person name="Zhao D."/>
            <person name="Yun Q."/>
            <person name="Tala"/>
            <person name="Wang J."/>
            <person name="Sun G."/>
            <person name="Baabdullah M."/>
            <person name="Yu X."/>
            <person name="Hu S."/>
            <person name="Al-Mssallem I.S."/>
            <person name="Yu J."/>
        </authorList>
    </citation>
    <scope>NUCLEOTIDE SEQUENCE</scope>
</reference>
<dbReference type="EMBL" id="KF125163">
    <property type="protein sequence ID" value="AIA92486.1"/>
    <property type="molecule type" value="Genomic_DNA"/>
</dbReference>
<dbReference type="InterPro" id="IPR050396">
    <property type="entry name" value="Glycosyltr_51/Transpeptidase"/>
</dbReference>
<evidence type="ECO:0000313" key="4">
    <source>
        <dbReference type="EMBL" id="AIA92486.1"/>
    </source>
</evidence>
<dbReference type="Gene3D" id="3.40.710.10">
    <property type="entry name" value="DD-peptidase/beta-lactamase superfamily"/>
    <property type="match status" value="1"/>
</dbReference>
<dbReference type="GO" id="GO:0009252">
    <property type="term" value="P:peptidoglycan biosynthetic process"/>
    <property type="evidence" value="ECO:0007669"/>
    <property type="project" value="TreeGrafter"/>
</dbReference>
<dbReference type="GO" id="GO:0008955">
    <property type="term" value="F:peptidoglycan glycosyltransferase activity"/>
    <property type="evidence" value="ECO:0007669"/>
    <property type="project" value="TreeGrafter"/>
</dbReference>
<dbReference type="GO" id="GO:0008658">
    <property type="term" value="F:penicillin binding"/>
    <property type="evidence" value="ECO:0007669"/>
    <property type="project" value="InterPro"/>
</dbReference>
<proteinExistence type="predicted"/>
<evidence type="ECO:0000256" key="1">
    <source>
        <dbReference type="ARBA" id="ARBA00022676"/>
    </source>
</evidence>
<feature type="domain" description="Penicillin-binding protein transpeptidase" evidence="3">
    <location>
        <begin position="33"/>
        <end position="148"/>
    </location>
</feature>
<dbReference type="AlphaFoldDB" id="A0A060CI86"/>
<dbReference type="InterPro" id="IPR001460">
    <property type="entry name" value="PCN-bd_Tpept"/>
</dbReference>
<dbReference type="PANTHER" id="PTHR32282">
    <property type="entry name" value="BINDING PROTEIN TRANSPEPTIDASE, PUTATIVE-RELATED"/>
    <property type="match status" value="1"/>
</dbReference>
<dbReference type="PANTHER" id="PTHR32282:SF33">
    <property type="entry name" value="PEPTIDOGLYCAN GLYCOSYLTRANSFERASE"/>
    <property type="match status" value="1"/>
</dbReference>
<dbReference type="InterPro" id="IPR012338">
    <property type="entry name" value="Beta-lactam/transpept-like"/>
</dbReference>
<keyword evidence="1" id="KW-0328">Glycosyltransferase</keyword>
<evidence type="ECO:0000256" key="2">
    <source>
        <dbReference type="ARBA" id="ARBA00022679"/>
    </source>
</evidence>
<sequence length="168" mass="17394">MKLLEQVGVRTTASVARSLGLSSVPDDLTGREGSLTLGAYEASPLEMSAAFATFASGGTYCAPHAITEIRGVKVDNECSRVISAKAASTVNDVLTEPLSAGGTAETLKFSADVRVKSGSTDDYSVVWLDAYTPKGSIAGWVADPDNPNANPVRNVNVYGTYHAVGHGG</sequence>
<dbReference type="GO" id="GO:0030288">
    <property type="term" value="C:outer membrane-bounded periplasmic space"/>
    <property type="evidence" value="ECO:0007669"/>
    <property type="project" value="TreeGrafter"/>
</dbReference>
<accession>A0A060CI86</accession>
<dbReference type="SUPFAM" id="SSF56601">
    <property type="entry name" value="beta-lactamase/transpeptidase-like"/>
    <property type="match status" value="1"/>
</dbReference>
<name>A0A060CI86_9ACTN</name>